<feature type="transmembrane region" description="Helical" evidence="5">
    <location>
        <begin position="16"/>
        <end position="35"/>
    </location>
</feature>
<keyword evidence="7" id="KW-1185">Reference proteome</keyword>
<dbReference type="EMBL" id="JBHTJZ010000063">
    <property type="protein sequence ID" value="MFD0961687.1"/>
    <property type="molecule type" value="Genomic_DNA"/>
</dbReference>
<keyword evidence="4 5" id="KW-0472">Membrane</keyword>
<dbReference type="Proteomes" id="UP001596989">
    <property type="component" value="Unassembled WGS sequence"/>
</dbReference>
<proteinExistence type="predicted"/>
<dbReference type="RefSeq" id="WP_377567505.1">
    <property type="nucleotide sequence ID" value="NZ_JBHTJZ010000063.1"/>
</dbReference>
<evidence type="ECO:0000256" key="2">
    <source>
        <dbReference type="ARBA" id="ARBA00022692"/>
    </source>
</evidence>
<organism evidence="6 7">
    <name type="scientific">Paenibacillus chungangensis</name>
    <dbReference type="NCBI Taxonomy" id="696535"/>
    <lineage>
        <taxon>Bacteria</taxon>
        <taxon>Bacillati</taxon>
        <taxon>Bacillota</taxon>
        <taxon>Bacilli</taxon>
        <taxon>Bacillales</taxon>
        <taxon>Paenibacillaceae</taxon>
        <taxon>Paenibacillus</taxon>
    </lineage>
</organism>
<reference evidence="7" key="1">
    <citation type="journal article" date="2019" name="Int. J. Syst. Evol. Microbiol.">
        <title>The Global Catalogue of Microorganisms (GCM) 10K type strain sequencing project: providing services to taxonomists for standard genome sequencing and annotation.</title>
        <authorList>
            <consortium name="The Broad Institute Genomics Platform"/>
            <consortium name="The Broad Institute Genome Sequencing Center for Infectious Disease"/>
            <person name="Wu L."/>
            <person name="Ma J."/>
        </authorList>
    </citation>
    <scope>NUCLEOTIDE SEQUENCE [LARGE SCALE GENOMIC DNA]</scope>
    <source>
        <strain evidence="7">CCUG 59129</strain>
    </source>
</reference>
<gene>
    <name evidence="6" type="ORF">ACFQ2I_20280</name>
</gene>
<keyword evidence="2 5" id="KW-0812">Transmembrane</keyword>
<accession>A0ABW3HWC1</accession>
<dbReference type="InterPro" id="IPR035906">
    <property type="entry name" value="MetI-like_sf"/>
</dbReference>
<evidence type="ECO:0000313" key="6">
    <source>
        <dbReference type="EMBL" id="MFD0961687.1"/>
    </source>
</evidence>
<evidence type="ECO:0000313" key="7">
    <source>
        <dbReference type="Proteomes" id="UP001596989"/>
    </source>
</evidence>
<comment type="caution">
    <text evidence="6">The sequence shown here is derived from an EMBL/GenBank/DDBJ whole genome shotgun (WGS) entry which is preliminary data.</text>
</comment>
<evidence type="ECO:0000256" key="3">
    <source>
        <dbReference type="ARBA" id="ARBA00022989"/>
    </source>
</evidence>
<dbReference type="Gene3D" id="1.10.3720.10">
    <property type="entry name" value="MetI-like"/>
    <property type="match status" value="1"/>
</dbReference>
<evidence type="ECO:0000256" key="5">
    <source>
        <dbReference type="SAM" id="Phobius"/>
    </source>
</evidence>
<evidence type="ECO:0000256" key="4">
    <source>
        <dbReference type="ARBA" id="ARBA00023136"/>
    </source>
</evidence>
<dbReference type="SUPFAM" id="SSF161098">
    <property type="entry name" value="MetI-like"/>
    <property type="match status" value="1"/>
</dbReference>
<sequence>MLRSNKFKRLVQTVTYMPHFILIIVICGILVDFLARDGLINDLIAFLGLEHTPFLGDSGWFRTAYTPSNICHIRDGALLFTYLQCRASILPYTKLLE</sequence>
<name>A0ABW3HWC1_9BACL</name>
<comment type="subcellular location">
    <subcellularLocation>
        <location evidence="1">Membrane</location>
        <topology evidence="1">Multi-pass membrane protein</topology>
    </subcellularLocation>
</comment>
<keyword evidence="3 5" id="KW-1133">Transmembrane helix</keyword>
<protein>
    <submittedName>
        <fullName evidence="6">Uncharacterized protein</fullName>
    </submittedName>
</protein>
<evidence type="ECO:0000256" key="1">
    <source>
        <dbReference type="ARBA" id="ARBA00004141"/>
    </source>
</evidence>